<dbReference type="OrthoDB" id="4190at2759"/>
<evidence type="ECO:0000313" key="4">
    <source>
        <dbReference type="EMBL" id="CAG2253920.1"/>
    </source>
</evidence>
<dbReference type="Proteomes" id="UP000683360">
    <property type="component" value="Unassembled WGS sequence"/>
</dbReference>
<dbReference type="InterPro" id="IPR029063">
    <property type="entry name" value="SAM-dependent_MTases_sf"/>
</dbReference>
<keyword evidence="2" id="KW-0808">Transferase</keyword>
<keyword evidence="1" id="KW-0489">Methyltransferase</keyword>
<dbReference type="PIRSF" id="PIRSF018005">
    <property type="entry name" value="UCP018005"/>
    <property type="match status" value="1"/>
</dbReference>
<sequence>MLMRMTELQDLIYSCVGCYRLRIFNAVWSEKNNPMDVVEELKRGLNGSKKFVPFWYKFDETGCNYYNENIQHNEYYYLHKSEKQLISENVLDLMNTVTQPFLLADLGCGTAEKTKYFIDEYLTKESTLTYMPVDICKDSVETTSRTLSETYAKRLIIDGIVGDYHTVIPKVLNYPGQKLIRLSDNDRLLVTFDITQEKETIENAYIDPSGFLAKVNLNVLHRLNKEMGANFDVSQYKYEGEFILDKDHTKPGNMHRWLRSLCKQTCLIDGLNMKVEFEKGEKLQLSEEGGTSYKYTENQLNILFQRSNLKIVKLWKNKHCAMVLLKTSC</sequence>
<dbReference type="PANTHER" id="PTHR43397:SF1">
    <property type="entry name" value="ERGOTHIONEINE BIOSYNTHESIS PROTEIN 1"/>
    <property type="match status" value="1"/>
</dbReference>
<accession>A0A8S3VGA9</accession>
<protein>
    <recommendedName>
        <fullName evidence="3">Histidine-specific methyltransferase SAM-dependent domain-containing protein</fullName>
    </recommendedName>
</protein>
<dbReference type="GO" id="GO:0008168">
    <property type="term" value="F:methyltransferase activity"/>
    <property type="evidence" value="ECO:0007669"/>
    <property type="project" value="UniProtKB-KW"/>
</dbReference>
<feature type="domain" description="Histidine-specific methyltransferase SAM-dependent" evidence="3">
    <location>
        <begin position="182"/>
        <end position="323"/>
    </location>
</feature>
<dbReference type="Pfam" id="PF10017">
    <property type="entry name" value="Methyltransf_33"/>
    <property type="match status" value="2"/>
</dbReference>
<gene>
    <name evidence="4" type="ORF">MEDL_65429</name>
</gene>
<evidence type="ECO:0000256" key="1">
    <source>
        <dbReference type="ARBA" id="ARBA00022603"/>
    </source>
</evidence>
<dbReference type="InterPro" id="IPR051128">
    <property type="entry name" value="EgtD_Methyltrsf_superfamily"/>
</dbReference>
<dbReference type="EMBL" id="CAJPWZ010003190">
    <property type="protein sequence ID" value="CAG2253920.1"/>
    <property type="molecule type" value="Genomic_DNA"/>
</dbReference>
<keyword evidence="5" id="KW-1185">Reference proteome</keyword>
<organism evidence="4 5">
    <name type="scientific">Mytilus edulis</name>
    <name type="common">Blue mussel</name>
    <dbReference type="NCBI Taxonomy" id="6550"/>
    <lineage>
        <taxon>Eukaryota</taxon>
        <taxon>Metazoa</taxon>
        <taxon>Spiralia</taxon>
        <taxon>Lophotrochozoa</taxon>
        <taxon>Mollusca</taxon>
        <taxon>Bivalvia</taxon>
        <taxon>Autobranchia</taxon>
        <taxon>Pteriomorphia</taxon>
        <taxon>Mytilida</taxon>
        <taxon>Mytiloidea</taxon>
        <taxon>Mytilidae</taxon>
        <taxon>Mytilinae</taxon>
        <taxon>Mytilus</taxon>
    </lineage>
</organism>
<comment type="caution">
    <text evidence="4">The sequence shown here is derived from an EMBL/GenBank/DDBJ whole genome shotgun (WGS) entry which is preliminary data.</text>
</comment>
<feature type="domain" description="Histidine-specific methyltransferase SAM-dependent" evidence="3">
    <location>
        <begin position="39"/>
        <end position="168"/>
    </location>
</feature>
<dbReference type="InterPro" id="IPR017804">
    <property type="entry name" value="MeTrfase_EgtD-like"/>
</dbReference>
<proteinExistence type="predicted"/>
<dbReference type="Gene3D" id="3.40.50.150">
    <property type="entry name" value="Vaccinia Virus protein VP39"/>
    <property type="match status" value="1"/>
</dbReference>
<evidence type="ECO:0000313" key="5">
    <source>
        <dbReference type="Proteomes" id="UP000683360"/>
    </source>
</evidence>
<dbReference type="PANTHER" id="PTHR43397">
    <property type="entry name" value="ERGOTHIONEINE BIOSYNTHESIS PROTEIN 1"/>
    <property type="match status" value="1"/>
</dbReference>
<dbReference type="GO" id="GO:0032259">
    <property type="term" value="P:methylation"/>
    <property type="evidence" value="ECO:0007669"/>
    <property type="project" value="UniProtKB-KW"/>
</dbReference>
<name>A0A8S3VGA9_MYTED</name>
<reference evidence="4" key="1">
    <citation type="submission" date="2021-03" db="EMBL/GenBank/DDBJ databases">
        <authorList>
            <person name="Bekaert M."/>
        </authorList>
    </citation>
    <scope>NUCLEOTIDE SEQUENCE</scope>
</reference>
<evidence type="ECO:0000256" key="2">
    <source>
        <dbReference type="ARBA" id="ARBA00022679"/>
    </source>
</evidence>
<dbReference type="InterPro" id="IPR019257">
    <property type="entry name" value="MeTrfase_dom"/>
</dbReference>
<dbReference type="AlphaFoldDB" id="A0A8S3VGA9"/>
<evidence type="ECO:0000259" key="3">
    <source>
        <dbReference type="Pfam" id="PF10017"/>
    </source>
</evidence>